<protein>
    <submittedName>
        <fullName evidence="1">Uncharacterized protein</fullName>
    </submittedName>
</protein>
<evidence type="ECO:0000313" key="2">
    <source>
        <dbReference type="Proteomes" id="UP000256405"/>
    </source>
</evidence>
<dbReference type="AlphaFoldDB" id="A0A3E0DMN5"/>
<organism evidence="1 2">
    <name type="scientific">Algoriphagus antarcticus</name>
    <dbReference type="NCBI Taxonomy" id="238540"/>
    <lineage>
        <taxon>Bacteria</taxon>
        <taxon>Pseudomonadati</taxon>
        <taxon>Bacteroidota</taxon>
        <taxon>Cytophagia</taxon>
        <taxon>Cytophagales</taxon>
        <taxon>Cyclobacteriaceae</taxon>
        <taxon>Algoriphagus</taxon>
    </lineage>
</organism>
<reference evidence="1 2" key="1">
    <citation type="submission" date="2018-08" db="EMBL/GenBank/DDBJ databases">
        <title>Genomic Encyclopedia of Archaeal and Bacterial Type Strains, Phase II (KMG-II): from individual species to whole genera.</title>
        <authorList>
            <person name="Goeker M."/>
        </authorList>
    </citation>
    <scope>NUCLEOTIDE SEQUENCE [LARGE SCALE GENOMIC DNA]</scope>
    <source>
        <strain evidence="1 2">DSM 15986</strain>
    </source>
</reference>
<sequence>MPAQGVFDFILGIVEIATSAKTSVLTVVKKNIRNAAEKPHFN</sequence>
<proteinExistence type="predicted"/>
<comment type="caution">
    <text evidence="1">The sequence shown here is derived from an EMBL/GenBank/DDBJ whole genome shotgun (WGS) entry which is preliminary data.</text>
</comment>
<accession>A0A3E0DMN5</accession>
<gene>
    <name evidence="1" type="ORF">C8N25_116126</name>
</gene>
<dbReference type="EMBL" id="QUNF01000016">
    <property type="protein sequence ID" value="REG84071.1"/>
    <property type="molecule type" value="Genomic_DNA"/>
</dbReference>
<evidence type="ECO:0000313" key="1">
    <source>
        <dbReference type="EMBL" id="REG84071.1"/>
    </source>
</evidence>
<dbReference type="Proteomes" id="UP000256405">
    <property type="component" value="Unassembled WGS sequence"/>
</dbReference>
<keyword evidence="2" id="KW-1185">Reference proteome</keyword>
<name>A0A3E0DMN5_9BACT</name>